<protein>
    <submittedName>
        <fullName evidence="6">Alkaline phosphatase</fullName>
    </submittedName>
</protein>
<gene>
    <name evidence="7" type="ORF">JV35_08675</name>
    <name evidence="6" type="ORF">KP22_02420</name>
</gene>
<dbReference type="Proteomes" id="UP000032874">
    <property type="component" value="Unassembled WGS sequence"/>
</dbReference>
<dbReference type="InterPro" id="IPR001034">
    <property type="entry name" value="DeoR_HTH"/>
</dbReference>
<dbReference type="EMBL" id="JQHM01000001">
    <property type="protein sequence ID" value="KFX06963.1"/>
    <property type="molecule type" value="Genomic_DNA"/>
</dbReference>
<dbReference type="Gene3D" id="1.10.10.10">
    <property type="entry name" value="Winged helix-like DNA-binding domain superfamily/Winged helix DNA-binding domain"/>
    <property type="match status" value="1"/>
</dbReference>
<dbReference type="OrthoDB" id="5685843at2"/>
<evidence type="ECO:0000256" key="1">
    <source>
        <dbReference type="ARBA" id="ARBA00022491"/>
    </source>
</evidence>
<dbReference type="InterPro" id="IPR036390">
    <property type="entry name" value="WH_DNA-bd_sf"/>
</dbReference>
<dbReference type="EMBL" id="JQHL01000002">
    <property type="protein sequence ID" value="KFX21245.1"/>
    <property type="molecule type" value="Genomic_DNA"/>
</dbReference>
<organism evidence="6 9">
    <name type="scientific">Pectobacterium betavasculorum</name>
    <dbReference type="NCBI Taxonomy" id="55207"/>
    <lineage>
        <taxon>Bacteria</taxon>
        <taxon>Pseudomonadati</taxon>
        <taxon>Pseudomonadota</taxon>
        <taxon>Gammaproteobacteria</taxon>
        <taxon>Enterobacterales</taxon>
        <taxon>Pectobacteriaceae</taxon>
        <taxon>Pectobacterium</taxon>
    </lineage>
</organism>
<dbReference type="InterPro" id="IPR036388">
    <property type="entry name" value="WH-like_DNA-bd_sf"/>
</dbReference>
<dbReference type="RefSeq" id="WP_039302684.1">
    <property type="nucleotide sequence ID" value="NZ_JQHL01000002.1"/>
</dbReference>
<keyword evidence="1" id="KW-0678">Repressor</keyword>
<keyword evidence="2" id="KW-0805">Transcription regulation</keyword>
<keyword evidence="3" id="KW-0238">DNA-binding</keyword>
<dbReference type="InterPro" id="IPR014036">
    <property type="entry name" value="DeoR-like_C"/>
</dbReference>
<dbReference type="PANTHER" id="PTHR30363">
    <property type="entry name" value="HTH-TYPE TRANSCRIPTIONAL REGULATOR SRLR-RELATED"/>
    <property type="match status" value="1"/>
</dbReference>
<evidence type="ECO:0000256" key="3">
    <source>
        <dbReference type="ARBA" id="ARBA00023125"/>
    </source>
</evidence>
<evidence type="ECO:0000313" key="9">
    <source>
        <dbReference type="Proteomes" id="UP000032874"/>
    </source>
</evidence>
<evidence type="ECO:0000313" key="8">
    <source>
        <dbReference type="Proteomes" id="UP000032869"/>
    </source>
</evidence>
<dbReference type="InterPro" id="IPR050313">
    <property type="entry name" value="Carb_Metab_HTH_regulators"/>
</dbReference>
<evidence type="ECO:0000259" key="5">
    <source>
        <dbReference type="PROSITE" id="PS51000"/>
    </source>
</evidence>
<dbReference type="InterPro" id="IPR037171">
    <property type="entry name" value="NagB/RpiA_transferase-like"/>
</dbReference>
<proteinExistence type="predicted"/>
<dbReference type="SUPFAM" id="SSF100950">
    <property type="entry name" value="NagB/RpiA/CoA transferase-like"/>
    <property type="match status" value="1"/>
</dbReference>
<dbReference type="PROSITE" id="PS00894">
    <property type="entry name" value="HTH_DEOR_1"/>
    <property type="match status" value="1"/>
</dbReference>
<dbReference type="InterPro" id="IPR018356">
    <property type="entry name" value="Tscrpt_reg_HTH_DeoR_CS"/>
</dbReference>
<dbReference type="SUPFAM" id="SSF46785">
    <property type="entry name" value="Winged helix' DNA-binding domain"/>
    <property type="match status" value="1"/>
</dbReference>
<dbReference type="SMART" id="SM01134">
    <property type="entry name" value="DeoRC"/>
    <property type="match status" value="1"/>
</dbReference>
<dbReference type="eggNOG" id="COG1349">
    <property type="taxonomic scope" value="Bacteria"/>
</dbReference>
<dbReference type="SMART" id="SM00420">
    <property type="entry name" value="HTH_DEOR"/>
    <property type="match status" value="1"/>
</dbReference>
<dbReference type="Pfam" id="PF00455">
    <property type="entry name" value="DeoRC"/>
    <property type="match status" value="1"/>
</dbReference>
<evidence type="ECO:0000256" key="2">
    <source>
        <dbReference type="ARBA" id="ARBA00023015"/>
    </source>
</evidence>
<dbReference type="PANTHER" id="PTHR30363:SF4">
    <property type="entry name" value="GLYCEROL-3-PHOSPHATE REGULON REPRESSOR"/>
    <property type="match status" value="1"/>
</dbReference>
<dbReference type="Pfam" id="PF08220">
    <property type="entry name" value="HTH_DeoR"/>
    <property type="match status" value="1"/>
</dbReference>
<dbReference type="GO" id="GO:0003677">
    <property type="term" value="F:DNA binding"/>
    <property type="evidence" value="ECO:0007669"/>
    <property type="project" value="UniProtKB-KW"/>
</dbReference>
<dbReference type="STRING" id="55207.KP22_02420"/>
<dbReference type="Proteomes" id="UP000032869">
    <property type="component" value="Unassembled WGS sequence"/>
</dbReference>
<name>A0A093UFE6_9GAMM</name>
<sequence>MLEETRLHRIQALLSTLNRVSTEKIIQHLGVSRETVRRDILKLEAVGALRRVHGGIVATTEEPEPPLSIRNTVREKEKQAIARAAVQQLKAGQTLFIDSGSTTSLLADELLSMPGMTVITNSLTVAQKLTSAESVAQHSVILLGGYMGASAQATSGDITINELERYRADVALLSPVGVDAVSGATSFAHHEAAIARSMVQHARTRIILADHSKIGVTSRVVYATMQEIDMVVTDTSSADKPELSLLQRHCQQVIFA</sequence>
<reference evidence="8 9" key="1">
    <citation type="submission" date="2014-08" db="EMBL/GenBank/DDBJ databases">
        <title>Genome sequences of NCPPB Pectobacterium isolates.</title>
        <authorList>
            <person name="Glover R.H."/>
            <person name="Sapp M."/>
            <person name="Elphinstone J."/>
        </authorList>
    </citation>
    <scope>NUCLEOTIDE SEQUENCE [LARGE SCALE GENOMIC DNA]</scope>
    <source>
        <strain evidence="7 8">NCPPB 2793</strain>
        <strain evidence="6 9">NCPPB 2795</strain>
    </source>
</reference>
<dbReference type="Gene3D" id="3.40.50.1360">
    <property type="match status" value="1"/>
</dbReference>
<evidence type="ECO:0000256" key="4">
    <source>
        <dbReference type="ARBA" id="ARBA00023163"/>
    </source>
</evidence>
<dbReference type="AlphaFoldDB" id="A0A093UFE6"/>
<dbReference type="GO" id="GO:0003700">
    <property type="term" value="F:DNA-binding transcription factor activity"/>
    <property type="evidence" value="ECO:0007669"/>
    <property type="project" value="InterPro"/>
</dbReference>
<evidence type="ECO:0000313" key="6">
    <source>
        <dbReference type="EMBL" id="KFX06963.1"/>
    </source>
</evidence>
<keyword evidence="8" id="KW-1185">Reference proteome</keyword>
<evidence type="ECO:0000313" key="7">
    <source>
        <dbReference type="EMBL" id="KFX21245.1"/>
    </source>
</evidence>
<feature type="domain" description="HTH deoR-type" evidence="5">
    <location>
        <begin position="3"/>
        <end position="58"/>
    </location>
</feature>
<comment type="caution">
    <text evidence="6">The sequence shown here is derived from an EMBL/GenBank/DDBJ whole genome shotgun (WGS) entry which is preliminary data.</text>
</comment>
<keyword evidence="4" id="KW-0804">Transcription</keyword>
<dbReference type="PRINTS" id="PR00037">
    <property type="entry name" value="HTHLACR"/>
</dbReference>
<accession>A0A093UFE6</accession>
<dbReference type="PROSITE" id="PS51000">
    <property type="entry name" value="HTH_DEOR_2"/>
    <property type="match status" value="1"/>
</dbReference>